<protein>
    <submittedName>
        <fullName evidence="1">Uncharacterized protein</fullName>
    </submittedName>
</protein>
<accession>A0A372MIM3</accession>
<dbReference type="Proteomes" id="UP000264002">
    <property type="component" value="Unassembled WGS sequence"/>
</dbReference>
<gene>
    <name evidence="1" type="ORF">DYP60_06330</name>
</gene>
<organism evidence="1 2">
    <name type="scientific">Sphaerochaeta halotolerans</name>
    <dbReference type="NCBI Taxonomy" id="2293840"/>
    <lineage>
        <taxon>Bacteria</taxon>
        <taxon>Pseudomonadati</taxon>
        <taxon>Spirochaetota</taxon>
        <taxon>Spirochaetia</taxon>
        <taxon>Spirochaetales</taxon>
        <taxon>Sphaerochaetaceae</taxon>
        <taxon>Sphaerochaeta</taxon>
    </lineage>
</organism>
<sequence length="64" mass="6796">MKGINTPDSRGVASFSAPRDEVSHLAFPALAPERNLPADSFPLAPLGNKAVLGILGEIRFAHRT</sequence>
<proteinExistence type="predicted"/>
<evidence type="ECO:0000313" key="1">
    <source>
        <dbReference type="EMBL" id="RFU95238.1"/>
    </source>
</evidence>
<evidence type="ECO:0000313" key="2">
    <source>
        <dbReference type="Proteomes" id="UP000264002"/>
    </source>
</evidence>
<name>A0A372MIM3_9SPIR</name>
<comment type="caution">
    <text evidence="1">The sequence shown here is derived from an EMBL/GenBank/DDBJ whole genome shotgun (WGS) entry which is preliminary data.</text>
</comment>
<dbReference type="RefSeq" id="WP_117330048.1">
    <property type="nucleotide sequence ID" value="NZ_QUWK01000005.1"/>
</dbReference>
<reference evidence="1 2" key="2">
    <citation type="submission" date="2018-09" db="EMBL/GenBank/DDBJ databases">
        <title>Genome of Sphaerochaeta halotolerans strain 4-11.</title>
        <authorList>
            <person name="Nazina T.N."/>
            <person name="Sokolova D.S."/>
        </authorList>
    </citation>
    <scope>NUCLEOTIDE SEQUENCE [LARGE SCALE GENOMIC DNA]</scope>
    <source>
        <strain evidence="1 2">4-11</strain>
    </source>
</reference>
<dbReference type="EMBL" id="QUWK01000005">
    <property type="protein sequence ID" value="RFU95238.1"/>
    <property type="molecule type" value="Genomic_DNA"/>
</dbReference>
<dbReference type="AlphaFoldDB" id="A0A372MIM3"/>
<keyword evidence="2" id="KW-1185">Reference proteome</keyword>
<reference evidence="2" key="1">
    <citation type="submission" date="2018-08" db="EMBL/GenBank/DDBJ databases">
        <authorList>
            <person name="Grouzdev D.S."/>
            <person name="Krutkina M.S."/>
        </authorList>
    </citation>
    <scope>NUCLEOTIDE SEQUENCE [LARGE SCALE GENOMIC DNA]</scope>
    <source>
        <strain evidence="2">4-11</strain>
    </source>
</reference>